<evidence type="ECO:0000256" key="1">
    <source>
        <dbReference type="ARBA" id="ARBA00004123"/>
    </source>
</evidence>
<evidence type="ECO:0000313" key="6">
    <source>
        <dbReference type="Proteomes" id="UP000314982"/>
    </source>
</evidence>
<dbReference type="Ensembl" id="ENSHHUT00000064900.1">
    <property type="protein sequence ID" value="ENSHHUP00000062781.1"/>
    <property type="gene ID" value="ENSHHUG00000037092.1"/>
</dbReference>
<name>A0A4W5PDV4_9TELE</name>
<feature type="domain" description="PDZ" evidence="4">
    <location>
        <begin position="1"/>
        <end position="65"/>
    </location>
</feature>
<organism evidence="5 6">
    <name type="scientific">Hucho hucho</name>
    <name type="common">huchen</name>
    <dbReference type="NCBI Taxonomy" id="62062"/>
    <lineage>
        <taxon>Eukaryota</taxon>
        <taxon>Metazoa</taxon>
        <taxon>Chordata</taxon>
        <taxon>Craniata</taxon>
        <taxon>Vertebrata</taxon>
        <taxon>Euteleostomi</taxon>
        <taxon>Actinopterygii</taxon>
        <taxon>Neopterygii</taxon>
        <taxon>Teleostei</taxon>
        <taxon>Protacanthopterygii</taxon>
        <taxon>Salmoniformes</taxon>
        <taxon>Salmonidae</taxon>
        <taxon>Salmoninae</taxon>
        <taxon>Hucho</taxon>
    </lineage>
</organism>
<reference evidence="5" key="2">
    <citation type="submission" date="2025-08" db="UniProtKB">
        <authorList>
            <consortium name="Ensembl"/>
        </authorList>
    </citation>
    <scope>IDENTIFICATION</scope>
</reference>
<dbReference type="GeneTree" id="ENSGT00940000154902"/>
<keyword evidence="2" id="KW-0539">Nucleus</keyword>
<protein>
    <recommendedName>
        <fullName evidence="4">PDZ domain-containing protein</fullName>
    </recommendedName>
</protein>
<dbReference type="Proteomes" id="UP000314982">
    <property type="component" value="Unassembled WGS sequence"/>
</dbReference>
<dbReference type="STRING" id="62062.ENSHHUP00000062781"/>
<dbReference type="InterPro" id="IPR001478">
    <property type="entry name" value="PDZ"/>
</dbReference>
<dbReference type="PANTHER" id="PTHR23348:SF41">
    <property type="entry name" value="NEUROBLAST DIFFERENTIATION-ASSOCIATED PROTEIN AHNAK"/>
    <property type="match status" value="1"/>
</dbReference>
<feature type="region of interest" description="Disordered" evidence="3">
    <location>
        <begin position="116"/>
        <end position="159"/>
    </location>
</feature>
<dbReference type="PANTHER" id="PTHR23348">
    <property type="entry name" value="PERIAXIN/AHNAK"/>
    <property type="match status" value="1"/>
</dbReference>
<evidence type="ECO:0000313" key="5">
    <source>
        <dbReference type="Ensembl" id="ENSHHUP00000062781.1"/>
    </source>
</evidence>
<reference evidence="6" key="1">
    <citation type="submission" date="2018-06" db="EMBL/GenBank/DDBJ databases">
        <title>Genome assembly of Danube salmon.</title>
        <authorList>
            <person name="Macqueen D.J."/>
            <person name="Gundappa M.K."/>
        </authorList>
    </citation>
    <scope>NUCLEOTIDE SEQUENCE [LARGE SCALE GENOMIC DNA]</scope>
</reference>
<proteinExistence type="predicted"/>
<dbReference type="PROSITE" id="PS50106">
    <property type="entry name" value="PDZ"/>
    <property type="match status" value="1"/>
</dbReference>
<keyword evidence="6" id="KW-1185">Reference proteome</keyword>
<accession>A0A4W5PDV4</accession>
<reference evidence="5" key="3">
    <citation type="submission" date="2025-09" db="UniProtKB">
        <authorList>
            <consortium name="Ensembl"/>
        </authorList>
    </citation>
    <scope>IDENTIFICATION</scope>
</reference>
<dbReference type="AlphaFoldDB" id="A0A4W5PDV4"/>
<evidence type="ECO:0000256" key="3">
    <source>
        <dbReference type="SAM" id="MobiDB-lite"/>
    </source>
</evidence>
<evidence type="ECO:0000256" key="2">
    <source>
        <dbReference type="ARBA" id="ARBA00023242"/>
    </source>
</evidence>
<sequence>MAGVRSGRRPSGGLMLEESEKGRLFVSSVVDGSLANQGLKEGDEIVGATINFDQLSKDDVLKILKLMDDNGFDEKVKVLTKNNLHQSMGTLDSIKAPEEMLKDSYNRLNAKIKRFMKEDSSGQPTASGERGSPNGQVKSKGPRPLWANPDVRGTDSTVTLDAPGGELLLPNANMSTSDLSLAHLNGYLGADPHVNISDLPSVDLKGSKINLELPDSDIGIPSGKIKTQSLGMADFAISGPRVRNPDLDLSAAEMCLSDISLPDLCTPDIDIPSGKFKLKKPHAELKAPDFDVDAPSGKLKMPKCDFSGLKRPDLGIDDDVKTPKLILKAPKIKGGLDAPELDLPKVDLKLPKLDVNTPDIDINAPSEKFKMPKFKMPISDLSGPKGPDVGIDRDLDGPDLSLLSSKLKQPDLDVGSPSGKFKMPSFKAPDFGFSRPDIQGPDLEVKTPDLDLSAPKFKGGISPPDFDLADVDLKGPKLDLNAPDFDIDMPSGKIKVPTLNKPKVDLNAPDLDIDGPSGKLKTPKFTLPKGRGLDINAGVKSPKIKGGIDSPDMNLPDADLKAPKLDANAPDFDINAPSEKLKMTKFKMPKFRGLKGPDVDIDGDLEGPDIDINAPTANLKGPKTDLKMPDLKMPGFRLSGPNVDEPDYDLPDIDLSAPKLQGGISPPDVRLPKGHLKGPKLDLNAQDFDVDAPSGKLKMPK</sequence>
<dbReference type="GO" id="GO:0043484">
    <property type="term" value="P:regulation of RNA splicing"/>
    <property type="evidence" value="ECO:0007669"/>
    <property type="project" value="TreeGrafter"/>
</dbReference>
<dbReference type="InterPro" id="IPR052082">
    <property type="entry name" value="Myelin_sheath_structural"/>
</dbReference>
<dbReference type="GO" id="GO:0005634">
    <property type="term" value="C:nucleus"/>
    <property type="evidence" value="ECO:0007669"/>
    <property type="project" value="UniProtKB-SubCell"/>
</dbReference>
<comment type="subcellular location">
    <subcellularLocation>
        <location evidence="1">Nucleus</location>
    </subcellularLocation>
</comment>
<feature type="region of interest" description="Disordered" evidence="3">
    <location>
        <begin position="617"/>
        <end position="701"/>
    </location>
</feature>
<dbReference type="GO" id="GO:0043034">
    <property type="term" value="C:costamere"/>
    <property type="evidence" value="ECO:0007669"/>
    <property type="project" value="TreeGrafter"/>
</dbReference>
<evidence type="ECO:0000259" key="4">
    <source>
        <dbReference type="PROSITE" id="PS50106"/>
    </source>
</evidence>